<evidence type="ECO:0008006" key="3">
    <source>
        <dbReference type="Google" id="ProtNLM"/>
    </source>
</evidence>
<dbReference type="AlphaFoldDB" id="A0A7N5ZQY2"/>
<dbReference type="InParanoid" id="A0A7N5ZQY2"/>
<proteinExistence type="predicted"/>
<dbReference type="Ensembl" id="ENSATET00000068505.1">
    <property type="protein sequence ID" value="ENSATEP00000037139.1"/>
    <property type="gene ID" value="ENSATEG00000027189.1"/>
</dbReference>
<dbReference type="InterPro" id="IPR013083">
    <property type="entry name" value="Znf_RING/FYVE/PHD"/>
</dbReference>
<accession>A0A7N5ZQY2</accession>
<dbReference type="Gene3D" id="3.30.40.10">
    <property type="entry name" value="Zinc/RING finger domain, C3HC4 (zinc finger)"/>
    <property type="match status" value="1"/>
</dbReference>
<reference evidence="1" key="3">
    <citation type="submission" date="2025-09" db="UniProtKB">
        <authorList>
            <consortium name="Ensembl"/>
        </authorList>
    </citation>
    <scope>IDENTIFICATION</scope>
</reference>
<dbReference type="Pfam" id="PF15227">
    <property type="entry name" value="zf-C3HC4_4"/>
    <property type="match status" value="1"/>
</dbReference>
<keyword evidence="2" id="KW-1185">Reference proteome</keyword>
<name>A0A7N5ZQY2_ANATE</name>
<organism evidence="1 2">
    <name type="scientific">Anabas testudineus</name>
    <name type="common">Climbing perch</name>
    <name type="synonym">Anthias testudineus</name>
    <dbReference type="NCBI Taxonomy" id="64144"/>
    <lineage>
        <taxon>Eukaryota</taxon>
        <taxon>Metazoa</taxon>
        <taxon>Chordata</taxon>
        <taxon>Craniata</taxon>
        <taxon>Vertebrata</taxon>
        <taxon>Euteleostomi</taxon>
        <taxon>Actinopterygii</taxon>
        <taxon>Neopterygii</taxon>
        <taxon>Teleostei</taxon>
        <taxon>Neoteleostei</taxon>
        <taxon>Acanthomorphata</taxon>
        <taxon>Anabantaria</taxon>
        <taxon>Anabantiformes</taxon>
        <taxon>Anabantoidei</taxon>
        <taxon>Anabantidae</taxon>
        <taxon>Anabas</taxon>
    </lineage>
</organism>
<reference evidence="1" key="2">
    <citation type="submission" date="2025-08" db="UniProtKB">
        <authorList>
            <consortium name="Ensembl"/>
        </authorList>
    </citation>
    <scope>IDENTIFICATION</scope>
</reference>
<evidence type="ECO:0000313" key="1">
    <source>
        <dbReference type="Ensembl" id="ENSATEP00000037139.1"/>
    </source>
</evidence>
<sequence>MCFYLSKVKLIPTTCEMVQKAVQLDQEAFSCPICLHLLQGPVTIPFGHSYCMNLRRISHHHLYIWVQTIDHLYPYYHLSC</sequence>
<protein>
    <recommendedName>
        <fullName evidence="3">Zinc finger RING-type eukaryotic domain-containing protein</fullName>
    </recommendedName>
</protein>
<dbReference type="Proteomes" id="UP000265040">
    <property type="component" value="Chromosome 3"/>
</dbReference>
<dbReference type="GeneTree" id="ENSGT01000000214780"/>
<reference evidence="1" key="1">
    <citation type="submission" date="2021-04" db="EMBL/GenBank/DDBJ databases">
        <authorList>
            <consortium name="Wellcome Sanger Institute Data Sharing"/>
        </authorList>
    </citation>
    <scope>NUCLEOTIDE SEQUENCE [LARGE SCALE GENOMIC DNA]</scope>
</reference>
<dbReference type="SUPFAM" id="SSF57850">
    <property type="entry name" value="RING/U-box"/>
    <property type="match status" value="1"/>
</dbReference>
<dbReference type="OrthoDB" id="6105938at2759"/>
<evidence type="ECO:0000313" key="2">
    <source>
        <dbReference type="Proteomes" id="UP000265040"/>
    </source>
</evidence>